<evidence type="ECO:0000313" key="2">
    <source>
        <dbReference type="EMBL" id="MFD1192151.1"/>
    </source>
</evidence>
<dbReference type="InterPro" id="IPR036237">
    <property type="entry name" value="Xyl_isomerase-like_sf"/>
</dbReference>
<keyword evidence="3" id="KW-1185">Reference proteome</keyword>
<proteinExistence type="inferred from homology"/>
<comment type="caution">
    <text evidence="2">The sequence shown here is derived from an EMBL/GenBank/DDBJ whole genome shotgun (WGS) entry which is preliminary data.</text>
</comment>
<dbReference type="HAMAP" id="MF_00697">
    <property type="entry name" value="UPF0276"/>
    <property type="match status" value="1"/>
</dbReference>
<sequence>MTPSAPTAGIGLKPQHYEAALDCGAEGLWFEVHPENYMCAGGPRLAWLEAIRAKHPLSLHGVGMSLAADEAPDAAHLAALKALVDRFEPFVVSEHLAWSKRRGAYAPDLLPFPRTREALARIADNVGRMQDVLGRRVLIENPSLYTPLNGHDLAEVEFLAELVRKTGCGLLVDVNNVAVSAHNLGFDARAYLDALPAQAVGEIHLAGHEADATCDLLIDTHGAPVAETVWSLYARLIERIGPRPTLIERDDKVPAFAELMAERDRAHGLLAGALAHV</sequence>
<dbReference type="Pfam" id="PF05114">
    <property type="entry name" value="MbnB_TglH_ChrH"/>
    <property type="match status" value="1"/>
</dbReference>
<organism evidence="2 3">
    <name type="scientific">Phenylobacterium conjunctum</name>
    <dbReference type="NCBI Taxonomy" id="1298959"/>
    <lineage>
        <taxon>Bacteria</taxon>
        <taxon>Pseudomonadati</taxon>
        <taxon>Pseudomonadota</taxon>
        <taxon>Alphaproteobacteria</taxon>
        <taxon>Caulobacterales</taxon>
        <taxon>Caulobacteraceae</taxon>
        <taxon>Phenylobacterium</taxon>
    </lineage>
</organism>
<protein>
    <recommendedName>
        <fullName evidence="1">UPF0276 protein ACFQ27_16305</fullName>
    </recommendedName>
</protein>
<dbReference type="PANTHER" id="PTHR42194:SF1">
    <property type="entry name" value="UPF0276 PROTEIN HI_1600"/>
    <property type="match status" value="1"/>
</dbReference>
<evidence type="ECO:0000256" key="1">
    <source>
        <dbReference type="HAMAP-Rule" id="MF_00697"/>
    </source>
</evidence>
<name>A0ABW3T700_9CAUL</name>
<evidence type="ECO:0000313" key="3">
    <source>
        <dbReference type="Proteomes" id="UP001597216"/>
    </source>
</evidence>
<dbReference type="RefSeq" id="WP_377354350.1">
    <property type="nucleotide sequence ID" value="NZ_JBHTLQ010000045.1"/>
</dbReference>
<dbReference type="PANTHER" id="PTHR42194">
    <property type="entry name" value="UPF0276 PROTEIN HI_1600"/>
    <property type="match status" value="1"/>
</dbReference>
<accession>A0ABW3T700</accession>
<gene>
    <name evidence="2" type="ORF">ACFQ27_16305</name>
</gene>
<dbReference type="EMBL" id="JBHTLQ010000045">
    <property type="protein sequence ID" value="MFD1192151.1"/>
    <property type="molecule type" value="Genomic_DNA"/>
</dbReference>
<dbReference type="Gene3D" id="3.20.20.150">
    <property type="entry name" value="Divalent-metal-dependent TIM barrel enzymes"/>
    <property type="match status" value="1"/>
</dbReference>
<dbReference type="Proteomes" id="UP001597216">
    <property type="component" value="Unassembled WGS sequence"/>
</dbReference>
<dbReference type="SUPFAM" id="SSF51658">
    <property type="entry name" value="Xylose isomerase-like"/>
    <property type="match status" value="1"/>
</dbReference>
<dbReference type="NCBIfam" id="NF003818">
    <property type="entry name" value="PRK05409.1"/>
    <property type="match status" value="1"/>
</dbReference>
<dbReference type="InterPro" id="IPR007801">
    <property type="entry name" value="MbnB/TglH/ChrH"/>
</dbReference>
<reference evidence="3" key="1">
    <citation type="journal article" date="2019" name="Int. J. Syst. Evol. Microbiol.">
        <title>The Global Catalogue of Microorganisms (GCM) 10K type strain sequencing project: providing services to taxonomists for standard genome sequencing and annotation.</title>
        <authorList>
            <consortium name="The Broad Institute Genomics Platform"/>
            <consortium name="The Broad Institute Genome Sequencing Center for Infectious Disease"/>
            <person name="Wu L."/>
            <person name="Ma J."/>
        </authorList>
    </citation>
    <scope>NUCLEOTIDE SEQUENCE [LARGE SCALE GENOMIC DNA]</scope>
    <source>
        <strain evidence="3">CCUG 55074</strain>
    </source>
</reference>
<comment type="similarity">
    <text evidence="1">Belongs to the UPF0276 family.</text>
</comment>